<dbReference type="PANTHER" id="PTHR42850:SF4">
    <property type="entry name" value="ZINC-DEPENDENT ENDOPOLYPHOSPHATASE"/>
    <property type="match status" value="1"/>
</dbReference>
<dbReference type="CDD" id="cd00144">
    <property type="entry name" value="MPP_PPP_family"/>
    <property type="match status" value="1"/>
</dbReference>
<feature type="domain" description="Calcineurin-like phosphoesterase" evidence="1">
    <location>
        <begin position="1"/>
        <end position="171"/>
    </location>
</feature>
<reference evidence="2 3" key="1">
    <citation type="journal article" date="2013" name="Mar. Genomics">
        <title>Expression of sulfatases in Rhodopirellula baltica and the diversity of sulfatases in the genus Rhodopirellula.</title>
        <authorList>
            <person name="Wegner C.E."/>
            <person name="Richter-Heitmann T."/>
            <person name="Klindworth A."/>
            <person name="Klockow C."/>
            <person name="Richter M."/>
            <person name="Achstetter T."/>
            <person name="Glockner F.O."/>
            <person name="Harder J."/>
        </authorList>
    </citation>
    <scope>NUCLEOTIDE SEQUENCE [LARGE SCALE GENOMIC DNA]</scope>
    <source>
        <strain evidence="2 3">SH28</strain>
    </source>
</reference>
<dbReference type="PANTHER" id="PTHR42850">
    <property type="entry name" value="METALLOPHOSPHOESTERASE"/>
    <property type="match status" value="1"/>
</dbReference>
<dbReference type="GO" id="GO:0110154">
    <property type="term" value="P:RNA decapping"/>
    <property type="evidence" value="ECO:0007669"/>
    <property type="project" value="TreeGrafter"/>
</dbReference>
<evidence type="ECO:0000313" key="3">
    <source>
        <dbReference type="Proteomes" id="UP000007993"/>
    </source>
</evidence>
<dbReference type="EMBL" id="AMCW01000035">
    <property type="protein sequence ID" value="EKK03117.1"/>
    <property type="molecule type" value="Genomic_DNA"/>
</dbReference>
<organism evidence="2 3">
    <name type="scientific">Rhodopirellula baltica SH28</name>
    <dbReference type="NCBI Taxonomy" id="993517"/>
    <lineage>
        <taxon>Bacteria</taxon>
        <taxon>Pseudomonadati</taxon>
        <taxon>Planctomycetota</taxon>
        <taxon>Planctomycetia</taxon>
        <taxon>Pirellulales</taxon>
        <taxon>Pirellulaceae</taxon>
        <taxon>Rhodopirellula</taxon>
    </lineage>
</organism>
<gene>
    <name evidence="2" type="ORF">RBSH_01560</name>
</gene>
<evidence type="ECO:0000313" key="2">
    <source>
        <dbReference type="EMBL" id="EKK03117.1"/>
    </source>
</evidence>
<dbReference type="GO" id="GO:0005737">
    <property type="term" value="C:cytoplasm"/>
    <property type="evidence" value="ECO:0007669"/>
    <property type="project" value="TreeGrafter"/>
</dbReference>
<protein>
    <submittedName>
        <fullName evidence="2">Serine/threonine protein phosphatase</fullName>
    </submittedName>
</protein>
<name>K5D8N2_RHOBT</name>
<dbReference type="InterPro" id="IPR004843">
    <property type="entry name" value="Calcineurin-like_PHP"/>
</dbReference>
<dbReference type="Pfam" id="PF00149">
    <property type="entry name" value="Metallophos"/>
    <property type="match status" value="1"/>
</dbReference>
<dbReference type="Gene3D" id="3.60.21.10">
    <property type="match status" value="1"/>
</dbReference>
<dbReference type="Proteomes" id="UP000007993">
    <property type="component" value="Unassembled WGS sequence"/>
</dbReference>
<dbReference type="GO" id="GO:0016791">
    <property type="term" value="F:phosphatase activity"/>
    <property type="evidence" value="ECO:0007669"/>
    <property type="project" value="TreeGrafter"/>
</dbReference>
<dbReference type="PATRIC" id="fig|993517.3.peg.1701"/>
<accession>K5D8N2</accession>
<dbReference type="AlphaFoldDB" id="K5D8N2"/>
<dbReference type="GO" id="GO:0008803">
    <property type="term" value="F:bis(5'-nucleosyl)-tetraphosphatase (symmetrical) activity"/>
    <property type="evidence" value="ECO:0007669"/>
    <property type="project" value="TreeGrafter"/>
</dbReference>
<evidence type="ECO:0000259" key="1">
    <source>
        <dbReference type="Pfam" id="PF00149"/>
    </source>
</evidence>
<proteinExistence type="predicted"/>
<comment type="caution">
    <text evidence="2">The sequence shown here is derived from an EMBL/GenBank/DDBJ whole genome shotgun (WGS) entry which is preliminary data.</text>
</comment>
<dbReference type="SUPFAM" id="SSF56300">
    <property type="entry name" value="Metallo-dependent phosphatases"/>
    <property type="match status" value="1"/>
</dbReference>
<dbReference type="InterPro" id="IPR050126">
    <property type="entry name" value="Ap4A_hydrolase"/>
</dbReference>
<dbReference type="InterPro" id="IPR029052">
    <property type="entry name" value="Metallo-depent_PP-like"/>
</dbReference>
<sequence>MRTLAVGDIHGCFRSLEALATFAAFTPDDRIITLGDYVDRGPDSRRVIEWLIDRNENGGLIPLRGNHELMMLAARQSERHHDEWLACGGDAVLSSYCTDRLDDIPDNHWQFLAKSLRSHFCTKTHFFVHANAHSEIPIDDQPDFMLYWESFGNPTPHESGLAMVCGHTPQRDGVPLTVGHAICIDTWACGRGWLTCLDVDSGLCWQSNESGSTRRFWLDEGP</sequence>